<sequence length="204" mass="22711">MLPFQFDFVMDDILAGVLEECGEFGVALVLDARSADLGYVDGILLVNPSAEHMQSILNRQMVEEEYEESLTDFADLILEGLRANTKPLLDPGVESSACEPLPLFSTCQSAANASKLLTGLTPFSSDTNHRIDVNKAFRVVYRVTNAQPKTVHQRILVTAESIAVRLRNLNLCSQKKFVQSLQPPWPQINHIHLTTQTFDLHSET</sequence>
<keyword evidence="2" id="KW-1185">Reference proteome</keyword>
<organism evidence="1 2">
    <name type="scientific">Paragonimus westermani</name>
    <dbReference type="NCBI Taxonomy" id="34504"/>
    <lineage>
        <taxon>Eukaryota</taxon>
        <taxon>Metazoa</taxon>
        <taxon>Spiralia</taxon>
        <taxon>Lophotrochozoa</taxon>
        <taxon>Platyhelminthes</taxon>
        <taxon>Trematoda</taxon>
        <taxon>Digenea</taxon>
        <taxon>Plagiorchiida</taxon>
        <taxon>Troglotremata</taxon>
        <taxon>Troglotrematidae</taxon>
        <taxon>Paragonimus</taxon>
    </lineage>
</organism>
<accession>A0A5J4NI51</accession>
<gene>
    <name evidence="1" type="ORF">DEA37_0009945</name>
</gene>
<evidence type="ECO:0000313" key="2">
    <source>
        <dbReference type="Proteomes" id="UP000324629"/>
    </source>
</evidence>
<dbReference type="Proteomes" id="UP000324629">
    <property type="component" value="Unassembled WGS sequence"/>
</dbReference>
<dbReference type="EMBL" id="QNGE01002645">
    <property type="protein sequence ID" value="KAA3675235.1"/>
    <property type="molecule type" value="Genomic_DNA"/>
</dbReference>
<proteinExistence type="predicted"/>
<protein>
    <submittedName>
        <fullName evidence="1">Uncharacterized protein</fullName>
    </submittedName>
</protein>
<dbReference type="AlphaFoldDB" id="A0A5J4NI51"/>
<comment type="caution">
    <text evidence="1">The sequence shown here is derived from an EMBL/GenBank/DDBJ whole genome shotgun (WGS) entry which is preliminary data.</text>
</comment>
<name>A0A5J4NI51_9TREM</name>
<evidence type="ECO:0000313" key="1">
    <source>
        <dbReference type="EMBL" id="KAA3675235.1"/>
    </source>
</evidence>
<reference evidence="1 2" key="1">
    <citation type="journal article" date="2019" name="Gigascience">
        <title>Whole-genome sequence of the oriental lung fluke Paragonimus westermani.</title>
        <authorList>
            <person name="Oey H."/>
            <person name="Zakrzewski M."/>
            <person name="Narain K."/>
            <person name="Devi K.R."/>
            <person name="Agatsuma T."/>
            <person name="Nawaratna S."/>
            <person name="Gobert G.N."/>
            <person name="Jones M.K."/>
            <person name="Ragan M.A."/>
            <person name="McManus D.P."/>
            <person name="Krause L."/>
        </authorList>
    </citation>
    <scope>NUCLEOTIDE SEQUENCE [LARGE SCALE GENOMIC DNA]</scope>
    <source>
        <strain evidence="1 2">IND2009</strain>
    </source>
</reference>